<reference evidence="1" key="2">
    <citation type="submission" date="2019-07" db="EMBL/GenBank/DDBJ databases">
        <authorList>
            <person name="Yang Y."/>
            <person name="Bocs S."/>
            <person name="Baudouin L."/>
        </authorList>
    </citation>
    <scope>NUCLEOTIDE SEQUENCE</scope>
    <source>
        <tissue evidence="1">Spear leaf of Hainan Tall coconut</tissue>
    </source>
</reference>
<evidence type="ECO:0000313" key="1">
    <source>
        <dbReference type="EMBL" id="KAG1366711.1"/>
    </source>
</evidence>
<accession>A0A8K0IT18</accession>
<gene>
    <name evidence="1" type="ORF">COCNU_13G005010</name>
</gene>
<evidence type="ECO:0000313" key="2">
    <source>
        <dbReference type="Proteomes" id="UP000797356"/>
    </source>
</evidence>
<sequence>MIEASMDVIRQSLNDVEEEIQRFSQVGEANAASIDRLMSMVETAELAGFNVENYRRRLRQLRSICVVLEDKVDRAATFQEQTGELHDMPMKSDGEEKGDPKVFGQGSSDFESMASSPWECCFDQKKIASNPWECLFDAESVGSWPRETEIQGGNEEDDNEVTIEMAIM</sequence>
<reference evidence="1" key="1">
    <citation type="journal article" date="2017" name="Gigascience">
        <title>The genome draft of coconut (Cocos nucifera).</title>
        <authorList>
            <person name="Xiao Y."/>
            <person name="Xu P."/>
            <person name="Fan H."/>
            <person name="Baudouin L."/>
            <person name="Xia W."/>
            <person name="Bocs S."/>
            <person name="Xu J."/>
            <person name="Li Q."/>
            <person name="Guo A."/>
            <person name="Zhou L."/>
            <person name="Li J."/>
            <person name="Wu Y."/>
            <person name="Ma Z."/>
            <person name="Armero A."/>
            <person name="Issali A.E."/>
            <person name="Liu N."/>
            <person name="Peng M."/>
            <person name="Yang Y."/>
        </authorList>
    </citation>
    <scope>NUCLEOTIDE SEQUENCE</scope>
    <source>
        <tissue evidence="1">Spear leaf of Hainan Tall coconut</tissue>
    </source>
</reference>
<name>A0A8K0IT18_COCNU</name>
<proteinExistence type="predicted"/>
<keyword evidence="2" id="KW-1185">Reference proteome</keyword>
<dbReference type="AlphaFoldDB" id="A0A8K0IT18"/>
<organism evidence="1 2">
    <name type="scientific">Cocos nucifera</name>
    <name type="common">Coconut palm</name>
    <dbReference type="NCBI Taxonomy" id="13894"/>
    <lineage>
        <taxon>Eukaryota</taxon>
        <taxon>Viridiplantae</taxon>
        <taxon>Streptophyta</taxon>
        <taxon>Embryophyta</taxon>
        <taxon>Tracheophyta</taxon>
        <taxon>Spermatophyta</taxon>
        <taxon>Magnoliopsida</taxon>
        <taxon>Liliopsida</taxon>
        <taxon>Arecaceae</taxon>
        <taxon>Arecoideae</taxon>
        <taxon>Cocoseae</taxon>
        <taxon>Attaleinae</taxon>
        <taxon>Cocos</taxon>
    </lineage>
</organism>
<protein>
    <submittedName>
        <fullName evidence="1">Uncharacterized protein</fullName>
    </submittedName>
</protein>
<dbReference type="EMBL" id="CM017884">
    <property type="protein sequence ID" value="KAG1366711.1"/>
    <property type="molecule type" value="Genomic_DNA"/>
</dbReference>
<dbReference type="Proteomes" id="UP000797356">
    <property type="component" value="Chromosome 13"/>
</dbReference>
<comment type="caution">
    <text evidence="1">The sequence shown here is derived from an EMBL/GenBank/DDBJ whole genome shotgun (WGS) entry which is preliminary data.</text>
</comment>